<evidence type="ECO:0000313" key="2">
    <source>
        <dbReference type="EMBL" id="ORX47166.1"/>
    </source>
</evidence>
<dbReference type="GO" id="GO:0030036">
    <property type="term" value="P:actin cytoskeleton organization"/>
    <property type="evidence" value="ECO:0007669"/>
    <property type="project" value="TreeGrafter"/>
</dbReference>
<dbReference type="AlphaFoldDB" id="A0A1X2G7P7"/>
<reference evidence="2 3" key="1">
    <citation type="submission" date="2016-07" db="EMBL/GenBank/DDBJ databases">
        <title>Pervasive Adenine N6-methylation of Active Genes in Fungi.</title>
        <authorList>
            <consortium name="DOE Joint Genome Institute"/>
            <person name="Mondo S.J."/>
            <person name="Dannebaum R.O."/>
            <person name="Kuo R.C."/>
            <person name="Labutti K."/>
            <person name="Haridas S."/>
            <person name="Kuo A."/>
            <person name="Salamov A."/>
            <person name="Ahrendt S.R."/>
            <person name="Lipzen A."/>
            <person name="Sullivan W."/>
            <person name="Andreopoulos W.B."/>
            <person name="Clum A."/>
            <person name="Lindquist E."/>
            <person name="Daum C."/>
            <person name="Ramamoorthy G.K."/>
            <person name="Gryganskyi A."/>
            <person name="Culley D."/>
            <person name="Magnuson J.K."/>
            <person name="James T.Y."/>
            <person name="O'Malley M.A."/>
            <person name="Stajich J.E."/>
            <person name="Spatafora J.W."/>
            <person name="Visel A."/>
            <person name="Grigoriev I.V."/>
        </authorList>
    </citation>
    <scope>NUCLEOTIDE SEQUENCE [LARGE SCALE GENOMIC DNA]</scope>
    <source>
        <strain evidence="2 3">NRRL 3301</strain>
    </source>
</reference>
<proteinExistence type="predicted"/>
<feature type="compositionally biased region" description="Pro residues" evidence="1">
    <location>
        <begin position="78"/>
        <end position="91"/>
    </location>
</feature>
<comment type="caution">
    <text evidence="2">The sequence shown here is derived from an EMBL/GenBank/DDBJ whole genome shotgun (WGS) entry which is preliminary data.</text>
</comment>
<feature type="compositionally biased region" description="Polar residues" evidence="1">
    <location>
        <begin position="109"/>
        <end position="131"/>
    </location>
</feature>
<sequence length="238" mass="26272">MRVPSVNESVASAPATPNSRRHSNPVVLTRKPSVTDRLRGALLHRSTSVSSTPSTSPPGPPTRSWTAMFRKKKTPKQSMPPPSPAPPPFRPSPKLTRANVPPPVALPPSTLSSPTDCSDTSGSSLSTTNTPDDYFTDRYPSLADDDSPSSPDSSIVMTPTLPCFLPPSNRSSRIRFSLHVEIYDTFAPKDYDRRSTGDVTCQRLTPHLAYLIKQELNEYKLNDMPVHPHSRQFTQFFM</sequence>
<evidence type="ECO:0000256" key="1">
    <source>
        <dbReference type="SAM" id="MobiDB-lite"/>
    </source>
</evidence>
<dbReference type="PANTHER" id="PTHR12751:SF18">
    <property type="entry name" value="PHOSPHATASE AND ACTIN REGULATOR 1"/>
    <property type="match status" value="1"/>
</dbReference>
<feature type="compositionally biased region" description="Polar residues" evidence="1">
    <location>
        <begin position="1"/>
        <end position="18"/>
    </location>
</feature>
<dbReference type="OrthoDB" id="5563016at2759"/>
<organism evidence="2 3">
    <name type="scientific">Hesseltinella vesiculosa</name>
    <dbReference type="NCBI Taxonomy" id="101127"/>
    <lineage>
        <taxon>Eukaryota</taxon>
        <taxon>Fungi</taxon>
        <taxon>Fungi incertae sedis</taxon>
        <taxon>Mucoromycota</taxon>
        <taxon>Mucoromycotina</taxon>
        <taxon>Mucoromycetes</taxon>
        <taxon>Mucorales</taxon>
        <taxon>Cunninghamellaceae</taxon>
        <taxon>Hesseltinella</taxon>
    </lineage>
</organism>
<dbReference type="STRING" id="101127.A0A1X2G7P7"/>
<dbReference type="PANTHER" id="PTHR12751">
    <property type="entry name" value="PHOSPHATASE AND ACTIN REGULATOR PHACTR"/>
    <property type="match status" value="1"/>
</dbReference>
<name>A0A1X2G7P7_9FUNG</name>
<accession>A0A1X2G7P7</accession>
<keyword evidence="3" id="KW-1185">Reference proteome</keyword>
<dbReference type="GO" id="GO:0003779">
    <property type="term" value="F:actin binding"/>
    <property type="evidence" value="ECO:0007669"/>
    <property type="project" value="TreeGrafter"/>
</dbReference>
<feature type="region of interest" description="Disordered" evidence="1">
    <location>
        <begin position="1"/>
        <end position="155"/>
    </location>
</feature>
<protein>
    <submittedName>
        <fullName evidence="2">Uncharacterized protein</fullName>
    </submittedName>
</protein>
<dbReference type="Proteomes" id="UP000242146">
    <property type="component" value="Unassembled WGS sequence"/>
</dbReference>
<gene>
    <name evidence="2" type="ORF">DM01DRAFT_1339190</name>
</gene>
<evidence type="ECO:0000313" key="3">
    <source>
        <dbReference type="Proteomes" id="UP000242146"/>
    </source>
</evidence>
<dbReference type="EMBL" id="MCGT01000034">
    <property type="protein sequence ID" value="ORX47166.1"/>
    <property type="molecule type" value="Genomic_DNA"/>
</dbReference>